<dbReference type="EMBL" id="SWKV01000033">
    <property type="protein sequence ID" value="KAF3038960.1"/>
    <property type="molecule type" value="Genomic_DNA"/>
</dbReference>
<proteinExistence type="predicted"/>
<dbReference type="Proteomes" id="UP000758155">
    <property type="component" value="Unassembled WGS sequence"/>
</dbReference>
<protein>
    <submittedName>
        <fullName evidence="2">Uncharacterized protein</fullName>
    </submittedName>
</protein>
<evidence type="ECO:0000313" key="3">
    <source>
        <dbReference type="Proteomes" id="UP000758155"/>
    </source>
</evidence>
<evidence type="ECO:0000313" key="2">
    <source>
        <dbReference type="EMBL" id="KAF3038960.1"/>
    </source>
</evidence>
<sequence length="311" mass="33462">MMNRLPEHGAYAFIPYQASSLPSTSPASDAPSFKIKHTSTWTYCGPLLSPSQLPSSLHTWSTAATSSPSALLRRLIPLLTFLHSFLISAGVHHYWLTLRATTPTHEYDTPRWHVDDDFFAAFPSAAPGDSKANGQDKGSKTTGKKYSDGHGGWKLCTTLLGPSTLFLPICLNATALSTLRAVKQVEAEKRSHVCTSIRCGGCFDTGLAVRCTLSSLFAFSEAVQAEDGEIAFFRTGEAQGAVHSEPRCDVDRVFVNVVPGTEEDLRTLMGQFGMGFPRAWSLGVGWDVGDGLDGLGGMAVADTRESVVSEV</sequence>
<reference evidence="2" key="1">
    <citation type="submission" date="2019-04" db="EMBL/GenBank/DDBJ databases">
        <title>Sequencing of skin fungus with MAO and IRED activity.</title>
        <authorList>
            <person name="Marsaioli A.J."/>
            <person name="Bonatto J.M.C."/>
            <person name="Reis Junior O."/>
        </authorList>
    </citation>
    <scope>NUCLEOTIDE SEQUENCE</scope>
    <source>
        <strain evidence="2">28M1</strain>
    </source>
</reference>
<comment type="caution">
    <text evidence="2">The sequence shown here is derived from an EMBL/GenBank/DDBJ whole genome shotgun (WGS) entry which is preliminary data.</text>
</comment>
<dbReference type="OrthoDB" id="10261951at2759"/>
<organism evidence="2 3">
    <name type="scientific">Didymella heteroderae</name>
    <dbReference type="NCBI Taxonomy" id="1769908"/>
    <lineage>
        <taxon>Eukaryota</taxon>
        <taxon>Fungi</taxon>
        <taxon>Dikarya</taxon>
        <taxon>Ascomycota</taxon>
        <taxon>Pezizomycotina</taxon>
        <taxon>Dothideomycetes</taxon>
        <taxon>Pleosporomycetidae</taxon>
        <taxon>Pleosporales</taxon>
        <taxon>Pleosporineae</taxon>
        <taxon>Didymellaceae</taxon>
        <taxon>Didymella</taxon>
    </lineage>
</organism>
<name>A0A9P4WQT4_9PLEO</name>
<dbReference type="AlphaFoldDB" id="A0A9P4WQT4"/>
<feature type="region of interest" description="Disordered" evidence="1">
    <location>
        <begin position="125"/>
        <end position="148"/>
    </location>
</feature>
<evidence type="ECO:0000256" key="1">
    <source>
        <dbReference type="SAM" id="MobiDB-lite"/>
    </source>
</evidence>
<keyword evidence="3" id="KW-1185">Reference proteome</keyword>
<gene>
    <name evidence="2" type="ORF">E8E12_000849</name>
</gene>
<accession>A0A9P4WQT4</accession>